<organism evidence="3 4">
    <name type="scientific">Cryomyces minteri</name>
    <dbReference type="NCBI Taxonomy" id="331657"/>
    <lineage>
        <taxon>Eukaryota</taxon>
        <taxon>Fungi</taxon>
        <taxon>Dikarya</taxon>
        <taxon>Ascomycota</taxon>
        <taxon>Pezizomycotina</taxon>
        <taxon>Dothideomycetes</taxon>
        <taxon>Dothideomycetes incertae sedis</taxon>
        <taxon>Cryomyces</taxon>
    </lineage>
</organism>
<comment type="caution">
    <text evidence="3">The sequence shown here is derived from an EMBL/GenBank/DDBJ whole genome shotgun (WGS) entry which is preliminary data.</text>
</comment>
<evidence type="ECO:0000313" key="4">
    <source>
        <dbReference type="Proteomes" id="UP000308768"/>
    </source>
</evidence>
<name>A0A4U0XC19_9PEZI</name>
<keyword evidence="2" id="KW-0732">Signal</keyword>
<dbReference type="Proteomes" id="UP000308768">
    <property type="component" value="Unassembled WGS sequence"/>
</dbReference>
<proteinExistence type="predicted"/>
<evidence type="ECO:0000256" key="2">
    <source>
        <dbReference type="SAM" id="SignalP"/>
    </source>
</evidence>
<evidence type="ECO:0000313" key="3">
    <source>
        <dbReference type="EMBL" id="TKA72773.1"/>
    </source>
</evidence>
<dbReference type="EMBL" id="NAJN01000476">
    <property type="protein sequence ID" value="TKA72773.1"/>
    <property type="molecule type" value="Genomic_DNA"/>
</dbReference>
<feature type="compositionally biased region" description="Low complexity" evidence="1">
    <location>
        <begin position="101"/>
        <end position="117"/>
    </location>
</feature>
<accession>A0A4U0XC19</accession>
<reference evidence="3 4" key="1">
    <citation type="submission" date="2017-03" db="EMBL/GenBank/DDBJ databases">
        <title>Genomes of endolithic fungi from Antarctica.</title>
        <authorList>
            <person name="Coleine C."/>
            <person name="Masonjones S."/>
            <person name="Stajich J.E."/>
        </authorList>
    </citation>
    <scope>NUCLEOTIDE SEQUENCE [LARGE SCALE GENOMIC DNA]</scope>
    <source>
        <strain evidence="3 4">CCFEE 5187</strain>
    </source>
</reference>
<feature type="compositionally biased region" description="Polar residues" evidence="1">
    <location>
        <begin position="125"/>
        <end position="139"/>
    </location>
</feature>
<sequence length="178" mass="17413">MRRLPIRIHVPLLNTLVLLLVTPSLTPAPTLAHATALATPPPPAAGAAVFTYTTTRTLLRVHVGTAAPALHVANLNLGPLNSTSPLDATNATTPVDLADGPDANTTATTTAPCTSPTGLPPPTPANDTAGATASAQGGPTPTVGLKSGDFTGAGVAISGRGGLVMAMAIVAAAAAVVL</sequence>
<protein>
    <submittedName>
        <fullName evidence="3">Uncharacterized protein</fullName>
    </submittedName>
</protein>
<dbReference type="AlphaFoldDB" id="A0A4U0XC19"/>
<keyword evidence="4" id="KW-1185">Reference proteome</keyword>
<evidence type="ECO:0000256" key="1">
    <source>
        <dbReference type="SAM" id="MobiDB-lite"/>
    </source>
</evidence>
<feature type="chain" id="PRO_5020998426" evidence="2">
    <location>
        <begin position="33"/>
        <end position="178"/>
    </location>
</feature>
<gene>
    <name evidence="3" type="ORF">B0A49_04938</name>
</gene>
<feature type="region of interest" description="Disordered" evidence="1">
    <location>
        <begin position="86"/>
        <end position="145"/>
    </location>
</feature>
<feature type="signal peptide" evidence="2">
    <location>
        <begin position="1"/>
        <end position="32"/>
    </location>
</feature>